<dbReference type="AlphaFoldDB" id="A0A917L0T3"/>
<evidence type="ECO:0000313" key="2">
    <source>
        <dbReference type="Proteomes" id="UP000661507"/>
    </source>
</evidence>
<comment type="caution">
    <text evidence="1">The sequence shown here is derived from an EMBL/GenBank/DDBJ whole genome shotgun (WGS) entry which is preliminary data.</text>
</comment>
<evidence type="ECO:0008006" key="3">
    <source>
        <dbReference type="Google" id="ProtNLM"/>
    </source>
</evidence>
<reference evidence="1" key="2">
    <citation type="submission" date="2020-09" db="EMBL/GenBank/DDBJ databases">
        <authorList>
            <person name="Sun Q."/>
            <person name="Zhou Y."/>
        </authorList>
    </citation>
    <scope>NUCLEOTIDE SEQUENCE</scope>
    <source>
        <strain evidence="1">CGMCC 1.3617</strain>
    </source>
</reference>
<dbReference type="RefSeq" id="WP_188972017.1">
    <property type="nucleotide sequence ID" value="NZ_BMKW01000014.1"/>
</dbReference>
<sequence>MGSNEIEWPDHWDENQINKIFVDSISSIVEGNLSTKTIEFKEFFSKFSHERAKSQQKPLNTYYYLTRLSINQPNTDYIINIQNHSIVFGPTAHDKFYGTEFEGNFRTVSVRDPSLYCPLYVKIRSKSHTEAADASQRVLYAFMGFLNGITSYYAHNFGSHKSLHRIRPSKYQIIADNKKRLITDVWWYSPYEEDEIFPLKVSEPAINIAKKFFHNIQKSNIEDDLISSLHLIHQAGAELNGGLRILLIWNAIEVLFSSYNSQENTKTIIHRASFMSETPHFRKIKLNLLNRMRNRYAHKAKLSINSDALFFDSRNYLIQIIRTIGEKKWSKMTLKDIHAILDHSLDANSINNSIKNAKIALSLRR</sequence>
<accession>A0A917L0T3</accession>
<protein>
    <recommendedName>
        <fullName evidence="3">Apea-like HEPN domain-containing protein</fullName>
    </recommendedName>
</protein>
<dbReference type="EMBL" id="BMKW01000014">
    <property type="protein sequence ID" value="GGJ36548.1"/>
    <property type="molecule type" value="Genomic_DNA"/>
</dbReference>
<reference evidence="1" key="1">
    <citation type="journal article" date="2014" name="Int. J. Syst. Evol. Microbiol.">
        <title>Complete genome sequence of Corynebacterium casei LMG S-19264T (=DSM 44701T), isolated from a smear-ripened cheese.</title>
        <authorList>
            <consortium name="US DOE Joint Genome Institute (JGI-PGF)"/>
            <person name="Walter F."/>
            <person name="Albersmeier A."/>
            <person name="Kalinowski J."/>
            <person name="Ruckert C."/>
        </authorList>
    </citation>
    <scope>NUCLEOTIDE SEQUENCE</scope>
    <source>
        <strain evidence="1">CGMCC 1.3617</strain>
    </source>
</reference>
<dbReference type="Proteomes" id="UP000661507">
    <property type="component" value="Unassembled WGS sequence"/>
</dbReference>
<proteinExistence type="predicted"/>
<organism evidence="1 2">
    <name type="scientific">Neoroseomonas lacus</name>
    <dbReference type="NCBI Taxonomy" id="287609"/>
    <lineage>
        <taxon>Bacteria</taxon>
        <taxon>Pseudomonadati</taxon>
        <taxon>Pseudomonadota</taxon>
        <taxon>Alphaproteobacteria</taxon>
        <taxon>Acetobacterales</taxon>
        <taxon>Acetobacteraceae</taxon>
        <taxon>Neoroseomonas</taxon>
    </lineage>
</organism>
<gene>
    <name evidence="1" type="ORF">GCM10011320_50420</name>
</gene>
<evidence type="ECO:0000313" key="1">
    <source>
        <dbReference type="EMBL" id="GGJ36548.1"/>
    </source>
</evidence>
<keyword evidence="2" id="KW-1185">Reference proteome</keyword>
<name>A0A917L0T3_9PROT</name>